<comment type="subcellular location">
    <subcellularLocation>
        <location evidence="1">Endoplasmic reticulum</location>
    </subcellularLocation>
</comment>
<evidence type="ECO:0000256" key="1">
    <source>
        <dbReference type="ARBA" id="ARBA00004240"/>
    </source>
</evidence>
<comment type="caution">
    <text evidence="11">The sequence shown here is derived from an EMBL/GenBank/DDBJ whole genome shotgun (WGS) entry which is preliminary data.</text>
</comment>
<evidence type="ECO:0000313" key="11">
    <source>
        <dbReference type="EMBL" id="KAJ9550171.1"/>
    </source>
</evidence>
<evidence type="ECO:0000256" key="8">
    <source>
        <dbReference type="SAM" id="SignalP"/>
    </source>
</evidence>
<evidence type="ECO:0000256" key="3">
    <source>
        <dbReference type="ARBA" id="ARBA00022824"/>
    </source>
</evidence>
<proteinExistence type="inferred from homology"/>
<dbReference type="GO" id="GO:0005783">
    <property type="term" value="C:endoplasmic reticulum"/>
    <property type="evidence" value="ECO:0007669"/>
    <property type="project" value="UniProtKB-SubCell"/>
</dbReference>
<dbReference type="PROSITE" id="PS01031">
    <property type="entry name" value="SHSP"/>
    <property type="match status" value="1"/>
</dbReference>
<feature type="domain" description="CS" evidence="10">
    <location>
        <begin position="64"/>
        <end position="188"/>
    </location>
</feature>
<evidence type="ECO:0000256" key="2">
    <source>
        <dbReference type="ARBA" id="ARBA00022729"/>
    </source>
</evidence>
<reference evidence="11" key="1">
    <citation type="submission" date="2023-03" db="EMBL/GenBank/DDBJ databases">
        <title>Chromosome-scale reference genome and RAD-based genetic map of yellow starthistle (Centaurea solstitialis) reveal putative structural variation and QTLs associated with invader traits.</title>
        <authorList>
            <person name="Reatini B."/>
            <person name="Cang F.A."/>
            <person name="Jiang Q."/>
            <person name="Mckibben M.T.W."/>
            <person name="Barker M.S."/>
            <person name="Rieseberg L.H."/>
            <person name="Dlugosch K.M."/>
        </authorList>
    </citation>
    <scope>NUCLEOTIDE SEQUENCE</scope>
    <source>
        <strain evidence="11">CAN-66</strain>
        <tissue evidence="11">Leaf</tissue>
    </source>
</reference>
<evidence type="ECO:0000256" key="6">
    <source>
        <dbReference type="RuleBase" id="RU003616"/>
    </source>
</evidence>
<gene>
    <name evidence="11" type="ORF">OSB04_014216</name>
</gene>
<dbReference type="GO" id="GO:0009408">
    <property type="term" value="P:response to heat"/>
    <property type="evidence" value="ECO:0007669"/>
    <property type="project" value="UniProtKB-ARBA"/>
</dbReference>
<feature type="chain" id="PRO_5041466292" evidence="8">
    <location>
        <begin position="21"/>
        <end position="205"/>
    </location>
</feature>
<evidence type="ECO:0000313" key="12">
    <source>
        <dbReference type="Proteomes" id="UP001172457"/>
    </source>
</evidence>
<feature type="signal peptide" evidence="8">
    <location>
        <begin position="1"/>
        <end position="20"/>
    </location>
</feature>
<evidence type="ECO:0000256" key="5">
    <source>
        <dbReference type="PROSITE-ProRule" id="PRU00285"/>
    </source>
</evidence>
<dbReference type="InterPro" id="IPR008978">
    <property type="entry name" value="HSP20-like_chaperone"/>
</dbReference>
<dbReference type="FunFam" id="2.60.40.790:FF:000035">
    <property type="entry name" value="22.0 kDa heat shock protein"/>
    <property type="match status" value="1"/>
</dbReference>
<dbReference type="EMBL" id="JARYMX010000004">
    <property type="protein sequence ID" value="KAJ9550171.1"/>
    <property type="molecule type" value="Genomic_DNA"/>
</dbReference>
<dbReference type="Gene3D" id="2.60.40.790">
    <property type="match status" value="1"/>
</dbReference>
<dbReference type="Proteomes" id="UP001172457">
    <property type="component" value="Chromosome 4"/>
</dbReference>
<protein>
    <submittedName>
        <fullName evidence="11">Uncharacterized protein</fullName>
    </submittedName>
</protein>
<dbReference type="AlphaFoldDB" id="A0AA38TA43"/>
<feature type="compositionally biased region" description="Basic and acidic residues" evidence="7">
    <location>
        <begin position="107"/>
        <end position="125"/>
    </location>
</feature>
<accession>A0AA38TA43</accession>
<feature type="domain" description="SHSP" evidence="9">
    <location>
        <begin position="58"/>
        <end position="193"/>
    </location>
</feature>
<dbReference type="Pfam" id="PF00011">
    <property type="entry name" value="HSP20"/>
    <property type="match status" value="1"/>
</dbReference>
<feature type="region of interest" description="Disordered" evidence="7">
    <location>
        <begin position="107"/>
        <end position="137"/>
    </location>
</feature>
<dbReference type="InterPro" id="IPR007052">
    <property type="entry name" value="CS_dom"/>
</dbReference>
<keyword evidence="4" id="KW-0346">Stress response</keyword>
<organism evidence="11 12">
    <name type="scientific">Centaurea solstitialis</name>
    <name type="common">yellow star-thistle</name>
    <dbReference type="NCBI Taxonomy" id="347529"/>
    <lineage>
        <taxon>Eukaryota</taxon>
        <taxon>Viridiplantae</taxon>
        <taxon>Streptophyta</taxon>
        <taxon>Embryophyta</taxon>
        <taxon>Tracheophyta</taxon>
        <taxon>Spermatophyta</taxon>
        <taxon>Magnoliopsida</taxon>
        <taxon>eudicotyledons</taxon>
        <taxon>Gunneridae</taxon>
        <taxon>Pentapetalae</taxon>
        <taxon>asterids</taxon>
        <taxon>campanulids</taxon>
        <taxon>Asterales</taxon>
        <taxon>Asteraceae</taxon>
        <taxon>Carduoideae</taxon>
        <taxon>Cardueae</taxon>
        <taxon>Centaureinae</taxon>
        <taxon>Centaurea</taxon>
    </lineage>
</organism>
<dbReference type="PROSITE" id="PS51203">
    <property type="entry name" value="CS"/>
    <property type="match status" value="1"/>
</dbReference>
<keyword evidence="3" id="KW-0256">Endoplasmic reticulum</keyword>
<dbReference type="SUPFAM" id="SSF49764">
    <property type="entry name" value="HSP20-like chaperones"/>
    <property type="match status" value="1"/>
</dbReference>
<dbReference type="PANTHER" id="PTHR11527">
    <property type="entry name" value="HEAT-SHOCK PROTEIN 20 FAMILY MEMBER"/>
    <property type="match status" value="1"/>
</dbReference>
<dbReference type="CDD" id="cd06472">
    <property type="entry name" value="ACD_ScHsp26_like"/>
    <property type="match status" value="1"/>
</dbReference>
<feature type="region of interest" description="Disordered" evidence="7">
    <location>
        <begin position="183"/>
        <end position="205"/>
    </location>
</feature>
<comment type="similarity">
    <text evidence="5 6">Belongs to the small heat shock protein (HSP20) family.</text>
</comment>
<evidence type="ECO:0000256" key="7">
    <source>
        <dbReference type="SAM" id="MobiDB-lite"/>
    </source>
</evidence>
<dbReference type="InterPro" id="IPR031107">
    <property type="entry name" value="Small_HSP"/>
</dbReference>
<keyword evidence="2 8" id="KW-0732">Signal</keyword>
<evidence type="ECO:0000256" key="4">
    <source>
        <dbReference type="ARBA" id="ARBA00023016"/>
    </source>
</evidence>
<keyword evidence="12" id="KW-1185">Reference proteome</keyword>
<sequence>MKTILLLAFLYLFFAGKCDGSLLSTLIDQRDPIGSSLLSDLFSNPFRELEQIPFKLEPDDELIVSPARVDWKESRDGHVITMDVPGMKKEELKIEVEQNRVLRVSGERKREEEHRFATEEDKEKGGSGGSGGGDQWHRRERSYGKFWRQFRLPENLDLDTVNAKLEDGVLTITIRKLAPEQIKGPKVVSIGGGEPSSVAETKAEL</sequence>
<evidence type="ECO:0000259" key="9">
    <source>
        <dbReference type="PROSITE" id="PS01031"/>
    </source>
</evidence>
<evidence type="ECO:0000259" key="10">
    <source>
        <dbReference type="PROSITE" id="PS51203"/>
    </source>
</evidence>
<name>A0AA38TA43_9ASTR</name>
<dbReference type="InterPro" id="IPR002068">
    <property type="entry name" value="A-crystallin/Hsp20_dom"/>
</dbReference>